<dbReference type="Pfam" id="PF01257">
    <property type="entry name" value="2Fe-2S_thioredx"/>
    <property type="match status" value="1"/>
</dbReference>
<dbReference type="InterPro" id="IPR028431">
    <property type="entry name" value="NADP_DH_HndA-like"/>
</dbReference>
<evidence type="ECO:0000313" key="8">
    <source>
        <dbReference type="Proteomes" id="UP001501510"/>
    </source>
</evidence>
<dbReference type="InterPro" id="IPR002023">
    <property type="entry name" value="NuoE-like"/>
</dbReference>
<dbReference type="CDD" id="cd03064">
    <property type="entry name" value="TRX_Fd_NuoE"/>
    <property type="match status" value="1"/>
</dbReference>
<name>A0ABP3UZ21_9CLOT</name>
<comment type="similarity">
    <text evidence="1">Belongs to the complex I 24 kDa subunit family.</text>
</comment>
<evidence type="ECO:0000256" key="4">
    <source>
        <dbReference type="ARBA" id="ARBA00023004"/>
    </source>
</evidence>
<evidence type="ECO:0000256" key="6">
    <source>
        <dbReference type="ARBA" id="ARBA00034078"/>
    </source>
</evidence>
<dbReference type="RefSeq" id="WP_343762208.1">
    <property type="nucleotide sequence ID" value="NZ_BAAACG010000010.1"/>
</dbReference>
<gene>
    <name evidence="7" type="primary">nuoE_2</name>
    <name evidence="7" type="ORF">GCM10008906_26780</name>
</gene>
<evidence type="ECO:0000256" key="1">
    <source>
        <dbReference type="ARBA" id="ARBA00010643"/>
    </source>
</evidence>
<evidence type="ECO:0000256" key="5">
    <source>
        <dbReference type="ARBA" id="ARBA00023014"/>
    </source>
</evidence>
<dbReference type="Gene3D" id="3.40.30.10">
    <property type="entry name" value="Glutaredoxin"/>
    <property type="match status" value="1"/>
</dbReference>
<dbReference type="InterPro" id="IPR041921">
    <property type="entry name" value="NuoE_N"/>
</dbReference>
<dbReference type="PANTHER" id="PTHR43342:SF1">
    <property type="entry name" value="BIFURCATING [FEFE] HYDROGENASE GAMMA SUBUNIT"/>
    <property type="match status" value="1"/>
</dbReference>
<evidence type="ECO:0000256" key="2">
    <source>
        <dbReference type="ARBA" id="ARBA00022714"/>
    </source>
</evidence>
<protein>
    <submittedName>
        <fullName evidence="7">NADH-quinone oxidoreductase subunit NuoE</fullName>
    </submittedName>
</protein>
<dbReference type="Gene3D" id="1.10.10.1590">
    <property type="entry name" value="NADH-quinone oxidoreductase subunit E"/>
    <property type="match status" value="1"/>
</dbReference>
<organism evidence="7 8">
    <name type="scientific">Clostridium oceanicum</name>
    <dbReference type="NCBI Taxonomy" id="1543"/>
    <lineage>
        <taxon>Bacteria</taxon>
        <taxon>Bacillati</taxon>
        <taxon>Bacillota</taxon>
        <taxon>Clostridia</taxon>
        <taxon>Eubacteriales</taxon>
        <taxon>Clostridiaceae</taxon>
        <taxon>Clostridium</taxon>
    </lineage>
</organism>
<evidence type="ECO:0000256" key="3">
    <source>
        <dbReference type="ARBA" id="ARBA00022723"/>
    </source>
</evidence>
<dbReference type="SUPFAM" id="SSF52833">
    <property type="entry name" value="Thioredoxin-like"/>
    <property type="match status" value="1"/>
</dbReference>
<dbReference type="PIRSF" id="PIRSF000216">
    <property type="entry name" value="NADH_DH_24kDa"/>
    <property type="match status" value="1"/>
</dbReference>
<dbReference type="PANTHER" id="PTHR43342">
    <property type="entry name" value="NADH-QUINONE OXIDOREDUCTASE, E SUBUNIT"/>
    <property type="match status" value="1"/>
</dbReference>
<dbReference type="InterPro" id="IPR042128">
    <property type="entry name" value="NuoE_dom"/>
</dbReference>
<sequence>MEYTNLKISNIKSILEKYNYSKQKLISILHDIQNNSGENYISEENACYVAKELNMPISKVYDVMTFHSMFECTPKGKYIIEVCNNAPCRVRNARQITSVLERVLNIKVGETTSDNLFTLKYTSCIGACDISPAMKIGHDIYGNLTEDKIKNIIESYKEGNYEKNN</sequence>
<keyword evidence="5" id="KW-0411">Iron-sulfur</keyword>
<proteinExistence type="inferred from homology"/>
<dbReference type="Proteomes" id="UP001501510">
    <property type="component" value="Unassembled WGS sequence"/>
</dbReference>
<keyword evidence="8" id="KW-1185">Reference proteome</keyword>
<keyword evidence="4" id="KW-0408">Iron</keyword>
<comment type="caution">
    <text evidence="7">The sequence shown here is derived from an EMBL/GenBank/DDBJ whole genome shotgun (WGS) entry which is preliminary data.</text>
</comment>
<accession>A0ABP3UZ21</accession>
<dbReference type="InterPro" id="IPR036249">
    <property type="entry name" value="Thioredoxin-like_sf"/>
</dbReference>
<dbReference type="EMBL" id="BAAACG010000010">
    <property type="protein sequence ID" value="GAA0743246.1"/>
    <property type="molecule type" value="Genomic_DNA"/>
</dbReference>
<reference evidence="8" key="1">
    <citation type="journal article" date="2019" name="Int. J. Syst. Evol. Microbiol.">
        <title>The Global Catalogue of Microorganisms (GCM) 10K type strain sequencing project: providing services to taxonomists for standard genome sequencing and annotation.</title>
        <authorList>
            <consortium name="The Broad Institute Genomics Platform"/>
            <consortium name="The Broad Institute Genome Sequencing Center for Infectious Disease"/>
            <person name="Wu L."/>
            <person name="Ma J."/>
        </authorList>
    </citation>
    <scope>NUCLEOTIDE SEQUENCE [LARGE SCALE GENOMIC DNA]</scope>
    <source>
        <strain evidence="8">JCM 1407</strain>
    </source>
</reference>
<comment type="cofactor">
    <cofactor evidence="6">
        <name>[2Fe-2S] cluster</name>
        <dbReference type="ChEBI" id="CHEBI:190135"/>
    </cofactor>
</comment>
<keyword evidence="3" id="KW-0479">Metal-binding</keyword>
<keyword evidence="2" id="KW-0001">2Fe-2S</keyword>
<evidence type="ECO:0000313" key="7">
    <source>
        <dbReference type="EMBL" id="GAA0743246.1"/>
    </source>
</evidence>